<organism evidence="2 3">
    <name type="scientific">Candidatus Dojkabacteria bacterium</name>
    <dbReference type="NCBI Taxonomy" id="2099670"/>
    <lineage>
        <taxon>Bacteria</taxon>
        <taxon>Candidatus Dojkabacteria</taxon>
    </lineage>
</organism>
<evidence type="ECO:0000313" key="3">
    <source>
        <dbReference type="Proteomes" id="UP000745577"/>
    </source>
</evidence>
<sequence>MKLVRFAIFMTIILISLTTTQVRLKSLSITEFEGTNYLTIFRELENQYNKLDNSKINAINEKERPTPEDFEILKTSIESADDTCQTFNSGTQGNQFMQELYKKTTKLKMIEELTLIVTQFETEMDRYIKNCAAEKEYFANIETINNILDDGTNLNILNGVLNGSISCESPSLQTITSSTKNIYDSYAKVRTYTDNLTSTYNSSAIKLSTADEIIAKLSNENKELGDDTQKIMQDLQFLRSKKSTESQEIAILLRDLKEDYQALTTLETSSFYEAQKQTFQENKMISISLDDKNTWYTFQDQTEFFQFLKLLNSSNAEVRLIQDKSLDIISKKNSIVKINASEISKTFMIDLITQNIVNNNSQINDLNNEQNEIKPKIDKYNEYVKQLKEKDTELRKDIASMTSAIDQCKKYGIETINTLSSKTDNLNEDIKTEMKRKYSEEFSDKDYLIIQNPDFANNLDVAELLKIIDDYSKFESRYTNCRQSDSLDIITGSEVKESTTIKGISNFSIVSEPVNNIDKSLETINNKYLMSQPVDQIDVNHYSNYVNKSLIESRNQYSSTENNTFLFNLYPNNIWTQEIASMEETHKVYNCNNSSWEEISEQKVMVLQYGECKSSSAEPIAIEYSPEKGEVNKIVMSEINKYIQTQQIKVKGECKTS</sequence>
<evidence type="ECO:0000256" key="1">
    <source>
        <dbReference type="SAM" id="Coils"/>
    </source>
</evidence>
<dbReference type="EMBL" id="JAGQLL010000006">
    <property type="protein sequence ID" value="MCA9379627.1"/>
    <property type="molecule type" value="Genomic_DNA"/>
</dbReference>
<name>A0A955I6R9_9BACT</name>
<reference evidence="2" key="2">
    <citation type="journal article" date="2021" name="Microbiome">
        <title>Successional dynamics and alternative stable states in a saline activated sludge microbial community over 9 years.</title>
        <authorList>
            <person name="Wang Y."/>
            <person name="Ye J."/>
            <person name="Ju F."/>
            <person name="Liu L."/>
            <person name="Boyd J.A."/>
            <person name="Deng Y."/>
            <person name="Parks D.H."/>
            <person name="Jiang X."/>
            <person name="Yin X."/>
            <person name="Woodcroft B.J."/>
            <person name="Tyson G.W."/>
            <person name="Hugenholtz P."/>
            <person name="Polz M.F."/>
            <person name="Zhang T."/>
        </authorList>
    </citation>
    <scope>NUCLEOTIDE SEQUENCE</scope>
    <source>
        <strain evidence="2">HKST-UBA15</strain>
    </source>
</reference>
<keyword evidence="1" id="KW-0175">Coiled coil</keyword>
<reference evidence="2" key="1">
    <citation type="submission" date="2020-04" db="EMBL/GenBank/DDBJ databases">
        <authorList>
            <person name="Zhang T."/>
        </authorList>
    </citation>
    <scope>NUCLEOTIDE SEQUENCE</scope>
    <source>
        <strain evidence="2">HKST-UBA15</strain>
    </source>
</reference>
<protein>
    <submittedName>
        <fullName evidence="2">Uncharacterized protein</fullName>
    </submittedName>
</protein>
<gene>
    <name evidence="2" type="ORF">KC675_00425</name>
</gene>
<accession>A0A955I6R9</accession>
<evidence type="ECO:0000313" key="2">
    <source>
        <dbReference type="EMBL" id="MCA9379627.1"/>
    </source>
</evidence>
<proteinExistence type="predicted"/>
<dbReference type="Proteomes" id="UP000745577">
    <property type="component" value="Unassembled WGS sequence"/>
</dbReference>
<comment type="caution">
    <text evidence="2">The sequence shown here is derived from an EMBL/GenBank/DDBJ whole genome shotgun (WGS) entry which is preliminary data.</text>
</comment>
<dbReference type="AlphaFoldDB" id="A0A955I6R9"/>
<feature type="coiled-coil region" evidence="1">
    <location>
        <begin position="349"/>
        <end position="397"/>
    </location>
</feature>